<organism evidence="1 2">
    <name type="scientific">Dermatophagoides farinae</name>
    <name type="common">American house dust mite</name>
    <dbReference type="NCBI Taxonomy" id="6954"/>
    <lineage>
        <taxon>Eukaryota</taxon>
        <taxon>Metazoa</taxon>
        <taxon>Ecdysozoa</taxon>
        <taxon>Arthropoda</taxon>
        <taxon>Chelicerata</taxon>
        <taxon>Arachnida</taxon>
        <taxon>Acari</taxon>
        <taxon>Acariformes</taxon>
        <taxon>Sarcoptiformes</taxon>
        <taxon>Astigmata</taxon>
        <taxon>Psoroptidia</taxon>
        <taxon>Analgoidea</taxon>
        <taxon>Pyroglyphidae</taxon>
        <taxon>Dermatophagoidinae</taxon>
        <taxon>Dermatophagoides</taxon>
    </lineage>
</organism>
<dbReference type="AlphaFoldDB" id="A0A922HZ38"/>
<sequence>MLQEIIFIFCCKQTNKNQPKKLSITVMVSKASSTLLTQCCPFVNMAIIHGYMDPNIQTYIHDKRIQEFSNNDDDNDNNNNNNNEDNMIRLYKSIKRKFSSIFGRPGKSRGLVQCQLEKREALKKLRNFQKMIA</sequence>
<comment type="caution">
    <text evidence="1">The sequence shown here is derived from an EMBL/GenBank/DDBJ whole genome shotgun (WGS) entry which is preliminary data.</text>
</comment>
<proteinExistence type="predicted"/>
<protein>
    <submittedName>
        <fullName evidence="1">Uncharacterized protein</fullName>
    </submittedName>
</protein>
<evidence type="ECO:0000313" key="1">
    <source>
        <dbReference type="EMBL" id="KAH9516007.1"/>
    </source>
</evidence>
<reference evidence="1" key="2">
    <citation type="journal article" date="2022" name="Res Sq">
        <title>Comparative Genomics Reveals Insights into the Divergent Evolution of Astigmatic Mites and Household Pest Adaptations.</title>
        <authorList>
            <person name="Xiong Q."/>
            <person name="Wan A.T.-Y."/>
            <person name="Liu X.-Y."/>
            <person name="Fung C.S.-H."/>
            <person name="Xiao X."/>
            <person name="Malainual N."/>
            <person name="Hou J."/>
            <person name="Wang L."/>
            <person name="Wang M."/>
            <person name="Yang K."/>
            <person name="Cui Y."/>
            <person name="Leung E."/>
            <person name="Nong W."/>
            <person name="Shin S.-K."/>
            <person name="Au S."/>
            <person name="Jeong K.Y."/>
            <person name="Chew F.T."/>
            <person name="Hui J."/>
            <person name="Leung T.F."/>
            <person name="Tungtrongchitr A."/>
            <person name="Zhong N."/>
            <person name="Liu Z."/>
            <person name="Tsui S."/>
        </authorList>
    </citation>
    <scope>NUCLEOTIDE SEQUENCE</scope>
    <source>
        <strain evidence="1">Derf</strain>
        <tissue evidence="1">Whole organism</tissue>
    </source>
</reference>
<dbReference type="Proteomes" id="UP000790347">
    <property type="component" value="Unassembled WGS sequence"/>
</dbReference>
<reference evidence="1" key="1">
    <citation type="submission" date="2013-05" db="EMBL/GenBank/DDBJ databases">
        <authorList>
            <person name="Yim A.K.Y."/>
            <person name="Chan T.F."/>
            <person name="Ji K.M."/>
            <person name="Liu X.Y."/>
            <person name="Zhou J.W."/>
            <person name="Li R.Q."/>
            <person name="Yang K.Y."/>
            <person name="Li J."/>
            <person name="Li M."/>
            <person name="Law P.T.W."/>
            <person name="Wu Y.L."/>
            <person name="Cai Z.L."/>
            <person name="Qin H."/>
            <person name="Bao Y."/>
            <person name="Leung R.K.K."/>
            <person name="Ng P.K.S."/>
            <person name="Zou J."/>
            <person name="Zhong X.J."/>
            <person name="Ran P.X."/>
            <person name="Zhong N.S."/>
            <person name="Liu Z.G."/>
            <person name="Tsui S.K.W."/>
        </authorList>
    </citation>
    <scope>NUCLEOTIDE SEQUENCE</scope>
    <source>
        <strain evidence="1">Derf</strain>
        <tissue evidence="1">Whole organism</tissue>
    </source>
</reference>
<evidence type="ECO:0000313" key="2">
    <source>
        <dbReference type="Proteomes" id="UP000790347"/>
    </source>
</evidence>
<dbReference type="EMBL" id="ASGP02000003">
    <property type="protein sequence ID" value="KAH9516007.1"/>
    <property type="molecule type" value="Genomic_DNA"/>
</dbReference>
<gene>
    <name evidence="1" type="ORF">DERF_006772</name>
</gene>
<accession>A0A922HZ38</accession>
<name>A0A922HZ38_DERFA</name>
<keyword evidence="2" id="KW-1185">Reference proteome</keyword>